<keyword evidence="2" id="KW-1185">Reference proteome</keyword>
<dbReference type="OrthoDB" id="9791837at2"/>
<dbReference type="CDD" id="cd02440">
    <property type="entry name" value="AdoMet_MTases"/>
    <property type="match status" value="1"/>
</dbReference>
<gene>
    <name evidence="1" type="ORF">cpu_24740</name>
</gene>
<proteinExistence type="predicted"/>
<dbReference type="GO" id="GO:0032259">
    <property type="term" value="P:methylation"/>
    <property type="evidence" value="ECO:0007669"/>
    <property type="project" value="UniProtKB-KW"/>
</dbReference>
<dbReference type="STRING" id="870242.cpu_24740"/>
<dbReference type="Gene3D" id="3.40.50.150">
    <property type="entry name" value="Vaccinia Virus protein VP39"/>
    <property type="match status" value="1"/>
</dbReference>
<dbReference type="SUPFAM" id="SSF53335">
    <property type="entry name" value="S-adenosyl-L-methionine-dependent methyltransferases"/>
    <property type="match status" value="1"/>
</dbReference>
<comment type="caution">
    <text evidence="1">The sequence shown here is derived from an EMBL/GenBank/DDBJ whole genome shotgun (WGS) entry which is preliminary data.</text>
</comment>
<dbReference type="InterPro" id="IPR029063">
    <property type="entry name" value="SAM-dependent_MTases_sf"/>
</dbReference>
<evidence type="ECO:0000313" key="1">
    <source>
        <dbReference type="EMBL" id="GAV23964.1"/>
    </source>
</evidence>
<protein>
    <submittedName>
        <fullName evidence="1">SAM-dependent methyltransferase</fullName>
    </submittedName>
</protein>
<dbReference type="EMBL" id="BDJK01000062">
    <property type="protein sequence ID" value="GAV23964.1"/>
    <property type="molecule type" value="Genomic_DNA"/>
</dbReference>
<dbReference type="PANTHER" id="PTHR43861">
    <property type="entry name" value="TRANS-ACONITATE 2-METHYLTRANSFERASE-RELATED"/>
    <property type="match status" value="1"/>
</dbReference>
<reference evidence="2" key="1">
    <citation type="submission" date="2016-12" db="EMBL/GenBank/DDBJ databases">
        <title>Draft Genome Sequences od Carboxydothermus pertinax and islandicus, Hydrogenogenic Carboxydotrophic Bacteria.</title>
        <authorList>
            <person name="Fukuyama Y."/>
            <person name="Ohmae K."/>
            <person name="Yoneda Y."/>
            <person name="Yoshida T."/>
            <person name="Sako Y."/>
        </authorList>
    </citation>
    <scope>NUCLEOTIDE SEQUENCE [LARGE SCALE GENOMIC DNA]</scope>
    <source>
        <strain evidence="2">Ug1</strain>
    </source>
</reference>
<dbReference type="Pfam" id="PF13489">
    <property type="entry name" value="Methyltransf_23"/>
    <property type="match status" value="1"/>
</dbReference>
<name>A0A1L8CYM1_9THEO</name>
<dbReference type="AlphaFoldDB" id="A0A1L8CYM1"/>
<sequence length="304" mass="36428">MIRCPICGVATQISENFKKDYILCQNCFCFFINKSHIDDETENKRYFDNFYSLNFYNDKFKVMIGKIFKTIDYLLKFYNTYNFKNFEQKILRLINDKKILEIGFGEGDFLKKILDKGYNAYGLEISSSAVEKFKQKYPEYKERVFLGNIDTVNENYDVIIARAVVEHIDEQIAFFKNIKNKLNKKGLFIFSIPITNKAKRNIKYECDINFWFPYHRVIHSEDSIKLLANKVGFKIFYIHNYDYFDYRLMNLYLKNGIRDIAFYRNPYFKVNGFPNTNTFLLLCFKALFINSYTLYANIIFQNEN</sequence>
<dbReference type="Proteomes" id="UP000187485">
    <property type="component" value="Unassembled WGS sequence"/>
</dbReference>
<dbReference type="GO" id="GO:0008168">
    <property type="term" value="F:methyltransferase activity"/>
    <property type="evidence" value="ECO:0007669"/>
    <property type="project" value="UniProtKB-KW"/>
</dbReference>
<keyword evidence="1" id="KW-0808">Transferase</keyword>
<accession>A0A1L8CYM1</accession>
<evidence type="ECO:0000313" key="2">
    <source>
        <dbReference type="Proteomes" id="UP000187485"/>
    </source>
</evidence>
<keyword evidence="1" id="KW-0489">Methyltransferase</keyword>
<organism evidence="1 2">
    <name type="scientific">Carboxydothermus pertinax</name>
    <dbReference type="NCBI Taxonomy" id="870242"/>
    <lineage>
        <taxon>Bacteria</taxon>
        <taxon>Bacillati</taxon>
        <taxon>Bacillota</taxon>
        <taxon>Clostridia</taxon>
        <taxon>Thermoanaerobacterales</taxon>
        <taxon>Thermoanaerobacteraceae</taxon>
        <taxon>Carboxydothermus</taxon>
    </lineage>
</organism>
<dbReference type="PANTHER" id="PTHR43861:SF6">
    <property type="entry name" value="METHYLTRANSFERASE TYPE 11"/>
    <property type="match status" value="1"/>
</dbReference>
<dbReference type="RefSeq" id="WP_075860359.1">
    <property type="nucleotide sequence ID" value="NZ_BDJK01000062.1"/>
</dbReference>